<feature type="region of interest" description="Disordered" evidence="1">
    <location>
        <begin position="262"/>
        <end position="296"/>
    </location>
</feature>
<feature type="compositionally biased region" description="Low complexity" evidence="1">
    <location>
        <begin position="262"/>
        <end position="272"/>
    </location>
</feature>
<evidence type="ECO:0008006" key="4">
    <source>
        <dbReference type="Google" id="ProtNLM"/>
    </source>
</evidence>
<organism evidence="2 3">
    <name type="scientific">Tetradesmus obliquus</name>
    <name type="common">Green alga</name>
    <name type="synonym">Acutodesmus obliquus</name>
    <dbReference type="NCBI Taxonomy" id="3088"/>
    <lineage>
        <taxon>Eukaryota</taxon>
        <taxon>Viridiplantae</taxon>
        <taxon>Chlorophyta</taxon>
        <taxon>core chlorophytes</taxon>
        <taxon>Chlorophyceae</taxon>
        <taxon>CS clade</taxon>
        <taxon>Sphaeropleales</taxon>
        <taxon>Scenedesmaceae</taxon>
        <taxon>Tetradesmus</taxon>
    </lineage>
</organism>
<keyword evidence="3" id="KW-1185">Reference proteome</keyword>
<reference evidence="2 3" key="1">
    <citation type="submission" date="2016-10" db="EMBL/GenBank/DDBJ databases">
        <authorList>
            <person name="Cai Z."/>
        </authorList>
    </citation>
    <scope>NUCLEOTIDE SEQUENCE [LARGE SCALE GENOMIC DNA]</scope>
</reference>
<evidence type="ECO:0000313" key="2">
    <source>
        <dbReference type="EMBL" id="SZX63626.1"/>
    </source>
</evidence>
<dbReference type="Proteomes" id="UP000256970">
    <property type="component" value="Unassembled WGS sequence"/>
</dbReference>
<dbReference type="AlphaFoldDB" id="A0A383VGV2"/>
<dbReference type="PANTHER" id="PTHR24330">
    <property type="entry name" value="HOMEOBOX PROTEIN BARH-LIKE"/>
    <property type="match status" value="1"/>
</dbReference>
<dbReference type="EMBL" id="FNXT01000336">
    <property type="protein sequence ID" value="SZX63626.1"/>
    <property type="molecule type" value="Genomic_DNA"/>
</dbReference>
<evidence type="ECO:0000313" key="3">
    <source>
        <dbReference type="Proteomes" id="UP000256970"/>
    </source>
</evidence>
<accession>A0A383VGV2</accession>
<feature type="region of interest" description="Disordered" evidence="1">
    <location>
        <begin position="182"/>
        <end position="203"/>
    </location>
</feature>
<dbReference type="Gene3D" id="3.40.50.150">
    <property type="entry name" value="Vaccinia Virus protein VP39"/>
    <property type="match status" value="1"/>
</dbReference>
<proteinExistence type="predicted"/>
<name>A0A383VGV2_TETOB</name>
<sequence>MADYLQQLQSLYGLTTAAAAPAAAASTSTKPPKVLDTRPKEQYLHQRLSQSVNIQLHGLTSSCYLLPDKSQPFAVVVPSSSTYTVTQEPSQHGKVLDSGATVVFLKGTTSLQEFLISRGWAAASFLQDCPQLWQAAGQLQLLEQQPADLLQLSRRCLFAPLQLLEEEVGKIETALTALRVRPQQQHTQQQHTQDRQQQQQQQVEADISLQNGSCCVSNSLSDSGKQAGAAAAQVRLRALDVGCGSGRDVAWLASRQHLVQVSSSSSSSSSSSRDVDIQAAGGSQSNLTQQQQQQPAVDVRWHVTGVDEWLGALERAADLAAAMQLSEQQVQLVLGSICPQSGRMQLQRLPAKSRLHAAQHVSVLHAGSPAAAAAEANGPQPAAPAQPSPAAATPAAVPHAAASSISFTAQRYDLILCVRFLERSLLPQLRAMLLPGGFIVYCTFVDGPGLRAFGRPSGPEHVLQPGELAALFGPGQGFKVLRDEVALSADGRELSWFVAQLSTD</sequence>
<dbReference type="PANTHER" id="PTHR24330:SF19">
    <property type="entry name" value="MEDIATOR OF RNA POLYMERASE II TRANSCRIPTION SUBUNIT 29"/>
    <property type="match status" value="1"/>
</dbReference>
<feature type="compositionally biased region" description="Low complexity" evidence="1">
    <location>
        <begin position="183"/>
        <end position="202"/>
    </location>
</feature>
<gene>
    <name evidence="2" type="ORF">BQ4739_LOCUS4181</name>
</gene>
<dbReference type="InterPro" id="IPR052145">
    <property type="entry name" value="Mediator/Homeobox_domain"/>
</dbReference>
<evidence type="ECO:0000256" key="1">
    <source>
        <dbReference type="SAM" id="MobiDB-lite"/>
    </source>
</evidence>
<feature type="compositionally biased region" description="Low complexity" evidence="1">
    <location>
        <begin position="369"/>
        <end position="380"/>
    </location>
</feature>
<feature type="region of interest" description="Disordered" evidence="1">
    <location>
        <begin position="369"/>
        <end position="392"/>
    </location>
</feature>
<protein>
    <recommendedName>
        <fullName evidence="4">Rhodanese domain-containing protein</fullName>
    </recommendedName>
</protein>
<dbReference type="InterPro" id="IPR029063">
    <property type="entry name" value="SAM-dependent_MTases_sf"/>
</dbReference>
<dbReference type="SUPFAM" id="SSF53335">
    <property type="entry name" value="S-adenosyl-L-methionine-dependent methyltransferases"/>
    <property type="match status" value="1"/>
</dbReference>